<keyword evidence="3" id="KW-1185">Reference proteome</keyword>
<dbReference type="RefSeq" id="WP_141921720.1">
    <property type="nucleotide sequence ID" value="NZ_VFQC01000001.1"/>
</dbReference>
<organism evidence="2 3">
    <name type="scientific">Haloactinospora alba</name>
    <dbReference type="NCBI Taxonomy" id="405555"/>
    <lineage>
        <taxon>Bacteria</taxon>
        <taxon>Bacillati</taxon>
        <taxon>Actinomycetota</taxon>
        <taxon>Actinomycetes</taxon>
        <taxon>Streptosporangiales</taxon>
        <taxon>Nocardiopsidaceae</taxon>
        <taxon>Haloactinospora</taxon>
    </lineage>
</organism>
<reference evidence="2 3" key="1">
    <citation type="submission" date="2019-06" db="EMBL/GenBank/DDBJ databases">
        <title>Sequencing the genomes of 1000 actinobacteria strains.</title>
        <authorList>
            <person name="Klenk H.-P."/>
        </authorList>
    </citation>
    <scope>NUCLEOTIDE SEQUENCE [LARGE SCALE GENOMIC DNA]</scope>
    <source>
        <strain evidence="2 3">DSM 45015</strain>
    </source>
</reference>
<dbReference type="Proteomes" id="UP000317422">
    <property type="component" value="Unassembled WGS sequence"/>
</dbReference>
<dbReference type="OrthoDB" id="3211023at2"/>
<dbReference type="Pfam" id="PF12697">
    <property type="entry name" value="Abhydrolase_6"/>
    <property type="match status" value="1"/>
</dbReference>
<dbReference type="PRINTS" id="PR00111">
    <property type="entry name" value="ABHYDROLASE"/>
</dbReference>
<accession>A0A543NF66</accession>
<dbReference type="EMBL" id="VFQC01000001">
    <property type="protein sequence ID" value="TQN30472.1"/>
    <property type="molecule type" value="Genomic_DNA"/>
</dbReference>
<evidence type="ECO:0000259" key="1">
    <source>
        <dbReference type="Pfam" id="PF12697"/>
    </source>
</evidence>
<evidence type="ECO:0000313" key="2">
    <source>
        <dbReference type="EMBL" id="TQN30472.1"/>
    </source>
</evidence>
<dbReference type="AlphaFoldDB" id="A0A543NF66"/>
<dbReference type="PANTHER" id="PTHR43194:SF2">
    <property type="entry name" value="PEROXISOMAL MEMBRANE PROTEIN LPX1"/>
    <property type="match status" value="1"/>
</dbReference>
<gene>
    <name evidence="2" type="ORF">FHX37_0351</name>
</gene>
<dbReference type="InterPro" id="IPR050228">
    <property type="entry name" value="Carboxylesterase_BioH"/>
</dbReference>
<feature type="domain" description="AB hydrolase-1" evidence="1">
    <location>
        <begin position="43"/>
        <end position="278"/>
    </location>
</feature>
<evidence type="ECO:0000313" key="3">
    <source>
        <dbReference type="Proteomes" id="UP000317422"/>
    </source>
</evidence>
<name>A0A543NF66_9ACTN</name>
<dbReference type="InterPro" id="IPR029058">
    <property type="entry name" value="AB_hydrolase_fold"/>
</dbReference>
<dbReference type="PANTHER" id="PTHR43194">
    <property type="entry name" value="HYDROLASE ALPHA/BETA FOLD FAMILY"/>
    <property type="match status" value="1"/>
</dbReference>
<dbReference type="GO" id="GO:0003824">
    <property type="term" value="F:catalytic activity"/>
    <property type="evidence" value="ECO:0007669"/>
    <property type="project" value="UniProtKB-ARBA"/>
</dbReference>
<protein>
    <submittedName>
        <fullName evidence="2">Pimeloyl-ACP methyl ester carboxylesterase</fullName>
    </submittedName>
</protein>
<comment type="caution">
    <text evidence="2">The sequence shown here is derived from an EMBL/GenBank/DDBJ whole genome shotgun (WGS) entry which is preliminary data.</text>
</comment>
<dbReference type="SUPFAM" id="SSF53474">
    <property type="entry name" value="alpha/beta-Hydrolases"/>
    <property type="match status" value="1"/>
</dbReference>
<sequence length="294" mass="31317">MSTPRFLELPPGVRRRDIPTELGTVAALWAVPTVGSCELQPALLVPGYTGSKEDFIAVLQTLAHAGRTVVAIDMPGQYESPGFGHADGYTLRGLGEAVTALTEALEHGPLHLLGHSFGGLVARETVLGGQAKLLSYAAMSSGPARVDGERAADARNLVTALGTDPTRERLAELWERNLDGPTRESGVPDEVYRFLRTRMLANDPAGLAGMGTEILSAPDRTAELAAVEIPKLVLYGENDTTWPPEVQATMAQRLSADRVVIPGAAHSPNVEAPETTAGALNEFWNRAEAPEREV</sequence>
<proteinExistence type="predicted"/>
<dbReference type="Gene3D" id="3.40.50.1820">
    <property type="entry name" value="alpha/beta hydrolase"/>
    <property type="match status" value="1"/>
</dbReference>
<dbReference type="InterPro" id="IPR000073">
    <property type="entry name" value="AB_hydrolase_1"/>
</dbReference>